<reference evidence="2" key="1">
    <citation type="submission" date="2022-03" db="EMBL/GenBank/DDBJ databases">
        <authorList>
            <person name="Martin H S."/>
        </authorList>
    </citation>
    <scope>NUCLEOTIDE SEQUENCE</scope>
</reference>
<feature type="non-terminal residue" evidence="2">
    <location>
        <position position="154"/>
    </location>
</feature>
<keyword evidence="3" id="KW-1185">Reference proteome</keyword>
<feature type="compositionally biased region" description="Gly residues" evidence="1">
    <location>
        <begin position="7"/>
        <end position="23"/>
    </location>
</feature>
<accession>A0ABN8J105</accession>
<dbReference type="Proteomes" id="UP000837857">
    <property type="component" value="Chromosome 7"/>
</dbReference>
<evidence type="ECO:0000256" key="1">
    <source>
        <dbReference type="SAM" id="MobiDB-lite"/>
    </source>
</evidence>
<name>A0ABN8J105_9NEOP</name>
<feature type="region of interest" description="Disordered" evidence="1">
    <location>
        <begin position="1"/>
        <end position="27"/>
    </location>
</feature>
<proteinExistence type="predicted"/>
<evidence type="ECO:0000313" key="3">
    <source>
        <dbReference type="Proteomes" id="UP000837857"/>
    </source>
</evidence>
<organism evidence="2 3">
    <name type="scientific">Iphiclides podalirius</name>
    <name type="common">scarce swallowtail</name>
    <dbReference type="NCBI Taxonomy" id="110791"/>
    <lineage>
        <taxon>Eukaryota</taxon>
        <taxon>Metazoa</taxon>
        <taxon>Ecdysozoa</taxon>
        <taxon>Arthropoda</taxon>
        <taxon>Hexapoda</taxon>
        <taxon>Insecta</taxon>
        <taxon>Pterygota</taxon>
        <taxon>Neoptera</taxon>
        <taxon>Endopterygota</taxon>
        <taxon>Lepidoptera</taxon>
        <taxon>Glossata</taxon>
        <taxon>Ditrysia</taxon>
        <taxon>Papilionoidea</taxon>
        <taxon>Papilionidae</taxon>
        <taxon>Papilioninae</taxon>
        <taxon>Iphiclides</taxon>
    </lineage>
</organism>
<sequence length="154" mass="15426">MARTGSGDSGEGPGVRDWSGGGARAPALHPALSSSSIFSAVSSFASRPSPAPELCSVDAGHAKALSVSCASRGEALRALAGAEGGGEEQWRGGGAALAEEEARAPKPVSALGTVTVRPYLRSCVRIRPGFVATTPVKCPLNERFAPKTGAGAVL</sequence>
<protein>
    <submittedName>
        <fullName evidence="2">Uncharacterized protein</fullName>
    </submittedName>
</protein>
<evidence type="ECO:0000313" key="2">
    <source>
        <dbReference type="EMBL" id="CAH2073947.1"/>
    </source>
</evidence>
<gene>
    <name evidence="2" type="ORF">IPOD504_LOCUS15864</name>
</gene>
<dbReference type="EMBL" id="OW152819">
    <property type="protein sequence ID" value="CAH2073947.1"/>
    <property type="molecule type" value="Genomic_DNA"/>
</dbReference>